<dbReference type="EMBL" id="BSNK01000002">
    <property type="protein sequence ID" value="GLQ25122.1"/>
    <property type="molecule type" value="Genomic_DNA"/>
</dbReference>
<organism evidence="1 2">
    <name type="scientific">Algimonas ampicilliniresistens</name>
    <dbReference type="NCBI Taxonomy" id="1298735"/>
    <lineage>
        <taxon>Bacteria</taxon>
        <taxon>Pseudomonadati</taxon>
        <taxon>Pseudomonadota</taxon>
        <taxon>Alphaproteobacteria</taxon>
        <taxon>Maricaulales</taxon>
        <taxon>Robiginitomaculaceae</taxon>
        <taxon>Algimonas</taxon>
    </lineage>
</organism>
<protein>
    <recommendedName>
        <fullName evidence="3">NIF system FeS cluster assembly NifU C-terminal domain-containing protein</fullName>
    </recommendedName>
</protein>
<sequence length="94" mass="10413">MTDAPERHSDRQAREASEVLAEIVEAGGVLNVRFDKTGGARLAIRFDTIDGPHAVRLFIAYRTARELRPDALRAAALGMVRDELERPITVNTVE</sequence>
<accession>A0ABQ5VDE6</accession>
<dbReference type="RefSeq" id="WP_284392313.1">
    <property type="nucleotide sequence ID" value="NZ_BSNK01000002.1"/>
</dbReference>
<name>A0ABQ5VDE6_9PROT</name>
<reference evidence="1" key="2">
    <citation type="submission" date="2023-01" db="EMBL/GenBank/DDBJ databases">
        <title>Draft genome sequence of Algimonas ampicilliniresistens strain NBRC 108219.</title>
        <authorList>
            <person name="Sun Q."/>
            <person name="Mori K."/>
        </authorList>
    </citation>
    <scope>NUCLEOTIDE SEQUENCE</scope>
    <source>
        <strain evidence="1">NBRC 108219</strain>
    </source>
</reference>
<proteinExistence type="predicted"/>
<reference evidence="1" key="1">
    <citation type="journal article" date="2014" name="Int. J. Syst. Evol. Microbiol.">
        <title>Complete genome of a new Firmicutes species belonging to the dominant human colonic microbiota ('Ruminococcus bicirculans') reveals two chromosomes and a selective capacity to utilize plant glucans.</title>
        <authorList>
            <consortium name="NISC Comparative Sequencing Program"/>
            <person name="Wegmann U."/>
            <person name="Louis P."/>
            <person name="Goesmann A."/>
            <person name="Henrissat B."/>
            <person name="Duncan S.H."/>
            <person name="Flint H.J."/>
        </authorList>
    </citation>
    <scope>NUCLEOTIDE SEQUENCE</scope>
    <source>
        <strain evidence="1">NBRC 108219</strain>
    </source>
</reference>
<dbReference type="Proteomes" id="UP001161391">
    <property type="component" value="Unassembled WGS sequence"/>
</dbReference>
<keyword evidence="2" id="KW-1185">Reference proteome</keyword>
<comment type="caution">
    <text evidence="1">The sequence shown here is derived from an EMBL/GenBank/DDBJ whole genome shotgun (WGS) entry which is preliminary data.</text>
</comment>
<evidence type="ECO:0000313" key="1">
    <source>
        <dbReference type="EMBL" id="GLQ25122.1"/>
    </source>
</evidence>
<evidence type="ECO:0008006" key="3">
    <source>
        <dbReference type="Google" id="ProtNLM"/>
    </source>
</evidence>
<evidence type="ECO:0000313" key="2">
    <source>
        <dbReference type="Proteomes" id="UP001161391"/>
    </source>
</evidence>
<gene>
    <name evidence="1" type="ORF">GCM10007853_29960</name>
</gene>